<keyword evidence="2" id="KW-1185">Reference proteome</keyword>
<protein>
    <submittedName>
        <fullName evidence="1">Uncharacterized protein</fullName>
    </submittedName>
</protein>
<reference evidence="1 2" key="1">
    <citation type="submission" date="2018-02" db="EMBL/GenBank/DDBJ databases">
        <title>Draft genome of wild Prunus yedoensis var. nudiflora.</title>
        <authorList>
            <person name="Baek S."/>
            <person name="Kim J.-H."/>
            <person name="Choi K."/>
            <person name="Kim G.-B."/>
            <person name="Cho A."/>
            <person name="Jang H."/>
            <person name="Shin C.-H."/>
            <person name="Yu H.-J."/>
            <person name="Mun J.-H."/>
        </authorList>
    </citation>
    <scope>NUCLEOTIDE SEQUENCE [LARGE SCALE GENOMIC DNA]</scope>
    <source>
        <strain evidence="2">cv. Jeju island</strain>
        <tissue evidence="1">Leaf</tissue>
    </source>
</reference>
<dbReference type="AlphaFoldDB" id="A0A314ZFA8"/>
<dbReference type="OrthoDB" id="1900123at2759"/>
<gene>
    <name evidence="1" type="ORF">Pyn_03198</name>
</gene>
<sequence length="119" mass="13180">MRKENCCSTCDICYQNYFVNTYNGQNAISLLHPERNWMMNLWQGLTEELSKDGACERAIFPDTSVVVTRCTMIGNLNVEGGDRCNLNLVLGCTDPSSPSYDPLANVDDGSCPIELDSDS</sequence>
<evidence type="ECO:0000313" key="2">
    <source>
        <dbReference type="Proteomes" id="UP000250321"/>
    </source>
</evidence>
<organism evidence="1 2">
    <name type="scientific">Prunus yedoensis var. nudiflora</name>
    <dbReference type="NCBI Taxonomy" id="2094558"/>
    <lineage>
        <taxon>Eukaryota</taxon>
        <taxon>Viridiplantae</taxon>
        <taxon>Streptophyta</taxon>
        <taxon>Embryophyta</taxon>
        <taxon>Tracheophyta</taxon>
        <taxon>Spermatophyta</taxon>
        <taxon>Magnoliopsida</taxon>
        <taxon>eudicotyledons</taxon>
        <taxon>Gunneridae</taxon>
        <taxon>Pentapetalae</taxon>
        <taxon>rosids</taxon>
        <taxon>fabids</taxon>
        <taxon>Rosales</taxon>
        <taxon>Rosaceae</taxon>
        <taxon>Amygdaloideae</taxon>
        <taxon>Amygdaleae</taxon>
        <taxon>Prunus</taxon>
    </lineage>
</organism>
<proteinExistence type="predicted"/>
<dbReference type="STRING" id="2094558.A0A314ZFA8"/>
<accession>A0A314ZFA8</accession>
<name>A0A314ZFA8_PRUYE</name>
<dbReference type="EMBL" id="PJQY01000104">
    <property type="protein sequence ID" value="PQQ18535.1"/>
    <property type="molecule type" value="Genomic_DNA"/>
</dbReference>
<evidence type="ECO:0000313" key="1">
    <source>
        <dbReference type="EMBL" id="PQQ18535.1"/>
    </source>
</evidence>
<dbReference type="Proteomes" id="UP000250321">
    <property type="component" value="Unassembled WGS sequence"/>
</dbReference>
<comment type="caution">
    <text evidence="1">The sequence shown here is derived from an EMBL/GenBank/DDBJ whole genome shotgun (WGS) entry which is preliminary data.</text>
</comment>